<gene>
    <name evidence="6" type="ORF">H9831_05230</name>
</gene>
<reference evidence="6" key="2">
    <citation type="submission" date="2021-04" db="EMBL/GenBank/DDBJ databases">
        <authorList>
            <person name="Gilroy R."/>
        </authorList>
    </citation>
    <scope>NUCLEOTIDE SEQUENCE</scope>
    <source>
        <strain evidence="6">ChiSxjej3B15-24422</strain>
    </source>
</reference>
<name>A0A9D2C6L2_9FIRM</name>
<comment type="similarity">
    <text evidence="1">Belongs to the sulfatase family.</text>
</comment>
<dbReference type="GO" id="GO:0046872">
    <property type="term" value="F:metal ion binding"/>
    <property type="evidence" value="ECO:0007669"/>
    <property type="project" value="UniProtKB-KW"/>
</dbReference>
<feature type="domain" description="Sulfatase N-terminal" evidence="5">
    <location>
        <begin position="8"/>
        <end position="336"/>
    </location>
</feature>
<evidence type="ECO:0000313" key="7">
    <source>
        <dbReference type="Proteomes" id="UP000824007"/>
    </source>
</evidence>
<dbReference type="EMBL" id="DXDD01000069">
    <property type="protein sequence ID" value="HIY60070.1"/>
    <property type="molecule type" value="Genomic_DNA"/>
</dbReference>
<dbReference type="Pfam" id="PF00884">
    <property type="entry name" value="Sulfatase"/>
    <property type="match status" value="1"/>
</dbReference>
<keyword evidence="3 6" id="KW-0378">Hydrolase</keyword>
<proteinExistence type="inferred from homology"/>
<evidence type="ECO:0000256" key="3">
    <source>
        <dbReference type="ARBA" id="ARBA00022801"/>
    </source>
</evidence>
<comment type="caution">
    <text evidence="6">The sequence shown here is derived from an EMBL/GenBank/DDBJ whole genome shotgun (WGS) entry which is preliminary data.</text>
</comment>
<organism evidence="6 7">
    <name type="scientific">Candidatus Eisenbergiella pullistercoris</name>
    <dbReference type="NCBI Taxonomy" id="2838555"/>
    <lineage>
        <taxon>Bacteria</taxon>
        <taxon>Bacillati</taxon>
        <taxon>Bacillota</taxon>
        <taxon>Clostridia</taxon>
        <taxon>Lachnospirales</taxon>
        <taxon>Lachnospiraceae</taxon>
        <taxon>Eisenbergiella</taxon>
    </lineage>
</organism>
<dbReference type="Gene3D" id="3.40.720.10">
    <property type="entry name" value="Alkaline Phosphatase, subunit A"/>
    <property type="match status" value="1"/>
</dbReference>
<keyword evidence="4" id="KW-0106">Calcium</keyword>
<sequence>MEKQQNRPNVLFLFSDQQRYDTVSCYGEEPGARLKLTPNLDRLAAEGTRFNHAYTCQPVCGPARVCIQTGLYPDALGCHVNDRMLPEGTKTIAEYFNEAGYETAYVGKWHLASQYSFGNDPRKIDNKTKAIPEKYRGGYKDFWIASDVLEFTSHGYGGYMYDAEGKKREFTGYRVDATTDFALEYLQKPKDKPFFLFVSYIEPHYQNDHMHHEGPEGSREKYRDFPVPGDLEGTKGDWIEEMPDYLGCCRSLDENVGRLVDYLKKAGLYENTIIFYTSDHGSHFRTRNQEYKRSCHDSSIHIPLLAKGGCFDGGHVVDELVSVVDYAPTLLNAAGIEAAGMKGRPIQELLKPGAEPIHEEVFIQISESCVGRALRTRDYTYAVQAEEGFDLELPAADVYQEAYLYDMRKDPYQKKNLAADASYAEVRKQLREKLIQKIREEEGRTARIVKAGP</sequence>
<evidence type="ECO:0000313" key="6">
    <source>
        <dbReference type="EMBL" id="HIY60070.1"/>
    </source>
</evidence>
<evidence type="ECO:0000256" key="1">
    <source>
        <dbReference type="ARBA" id="ARBA00008779"/>
    </source>
</evidence>
<dbReference type="AlphaFoldDB" id="A0A9D2C6L2"/>
<reference evidence="6" key="1">
    <citation type="journal article" date="2021" name="PeerJ">
        <title>Extensive microbial diversity within the chicken gut microbiome revealed by metagenomics and culture.</title>
        <authorList>
            <person name="Gilroy R."/>
            <person name="Ravi A."/>
            <person name="Getino M."/>
            <person name="Pursley I."/>
            <person name="Horton D.L."/>
            <person name="Alikhan N.F."/>
            <person name="Baker D."/>
            <person name="Gharbi K."/>
            <person name="Hall N."/>
            <person name="Watson M."/>
            <person name="Adriaenssens E.M."/>
            <person name="Foster-Nyarko E."/>
            <person name="Jarju S."/>
            <person name="Secka A."/>
            <person name="Antonio M."/>
            <person name="Oren A."/>
            <person name="Chaudhuri R.R."/>
            <person name="La Ragione R."/>
            <person name="Hildebrand F."/>
            <person name="Pallen M.J."/>
        </authorList>
    </citation>
    <scope>NUCLEOTIDE SEQUENCE</scope>
    <source>
        <strain evidence="6">ChiSxjej3B15-24422</strain>
    </source>
</reference>
<keyword evidence="2" id="KW-0479">Metal-binding</keyword>
<dbReference type="Proteomes" id="UP000824007">
    <property type="component" value="Unassembled WGS sequence"/>
</dbReference>
<dbReference type="PANTHER" id="PTHR42693">
    <property type="entry name" value="ARYLSULFATASE FAMILY MEMBER"/>
    <property type="match status" value="1"/>
</dbReference>
<accession>A0A9D2C6L2</accession>
<protein>
    <submittedName>
        <fullName evidence="6">Sulfatase-like hydrolase/transferase</fullName>
    </submittedName>
</protein>
<dbReference type="InterPro" id="IPR000917">
    <property type="entry name" value="Sulfatase_N"/>
</dbReference>
<dbReference type="GO" id="GO:0004065">
    <property type="term" value="F:arylsulfatase activity"/>
    <property type="evidence" value="ECO:0007669"/>
    <property type="project" value="TreeGrafter"/>
</dbReference>
<dbReference type="Gene3D" id="3.30.1120.10">
    <property type="match status" value="1"/>
</dbReference>
<dbReference type="InterPro" id="IPR024607">
    <property type="entry name" value="Sulfatase_CS"/>
</dbReference>
<evidence type="ECO:0000259" key="5">
    <source>
        <dbReference type="Pfam" id="PF00884"/>
    </source>
</evidence>
<dbReference type="InterPro" id="IPR017850">
    <property type="entry name" value="Alkaline_phosphatase_core_sf"/>
</dbReference>
<dbReference type="PANTHER" id="PTHR42693:SF53">
    <property type="entry name" value="ENDO-4-O-SULFATASE"/>
    <property type="match status" value="1"/>
</dbReference>
<dbReference type="InterPro" id="IPR050738">
    <property type="entry name" value="Sulfatase"/>
</dbReference>
<dbReference type="SUPFAM" id="SSF53649">
    <property type="entry name" value="Alkaline phosphatase-like"/>
    <property type="match status" value="1"/>
</dbReference>
<dbReference type="CDD" id="cd16152">
    <property type="entry name" value="sulfatase_like"/>
    <property type="match status" value="1"/>
</dbReference>
<evidence type="ECO:0000256" key="2">
    <source>
        <dbReference type="ARBA" id="ARBA00022723"/>
    </source>
</evidence>
<dbReference type="PROSITE" id="PS00149">
    <property type="entry name" value="SULFATASE_2"/>
    <property type="match status" value="1"/>
</dbReference>
<evidence type="ECO:0000256" key="4">
    <source>
        <dbReference type="ARBA" id="ARBA00022837"/>
    </source>
</evidence>